<dbReference type="OrthoDB" id="1826980at2"/>
<evidence type="ECO:0008006" key="3">
    <source>
        <dbReference type="Google" id="ProtNLM"/>
    </source>
</evidence>
<dbReference type="InterPro" id="IPR027417">
    <property type="entry name" value="P-loop_NTPase"/>
</dbReference>
<organism evidence="1 2">
    <name type="scientific">Falsiruegeria mediterranea M17</name>
    <dbReference type="NCBI Taxonomy" id="1200281"/>
    <lineage>
        <taxon>Bacteria</taxon>
        <taxon>Pseudomonadati</taxon>
        <taxon>Pseudomonadota</taxon>
        <taxon>Alphaproteobacteria</taxon>
        <taxon>Rhodobacterales</taxon>
        <taxon>Roseobacteraceae</taxon>
        <taxon>Falsiruegeria</taxon>
    </lineage>
</organism>
<sequence>MNKLNNEQLNVARAIAGMQGGDRLVVSGRAGSGKTYAVTKAVTGRKALFLTPTHPAKAVLERELIGTSHKVTTIHSAIGWYKFKDQNLEDIEGYVPAHVALSRMASGEVKSGSFGDVDIIIVDEFSMVNKFLFDAIEDYATEFNLPVV</sequence>
<dbReference type="SUPFAM" id="SSF52540">
    <property type="entry name" value="P-loop containing nucleoside triphosphate hydrolases"/>
    <property type="match status" value="1"/>
</dbReference>
<reference evidence="2" key="1">
    <citation type="submission" date="2018-03" db="EMBL/GenBank/DDBJ databases">
        <authorList>
            <person name="Rodrigo-Torres L."/>
            <person name="Arahal R. D."/>
            <person name="Lucena T."/>
        </authorList>
    </citation>
    <scope>NUCLEOTIDE SEQUENCE [LARGE SCALE GENOMIC DNA]</scope>
    <source>
        <strain evidence="2">CECT 7615</strain>
    </source>
</reference>
<dbReference type="AlphaFoldDB" id="A0A2R8C738"/>
<dbReference type="Pfam" id="PF13604">
    <property type="entry name" value="AAA_30"/>
    <property type="match status" value="1"/>
</dbReference>
<protein>
    <recommendedName>
        <fullName evidence="3">DNA helicase</fullName>
    </recommendedName>
</protein>
<dbReference type="Proteomes" id="UP000244898">
    <property type="component" value="Unassembled WGS sequence"/>
</dbReference>
<dbReference type="Gene3D" id="3.40.50.300">
    <property type="entry name" value="P-loop containing nucleotide triphosphate hydrolases"/>
    <property type="match status" value="1"/>
</dbReference>
<gene>
    <name evidence="1" type="ORF">TRM7615_01747</name>
</gene>
<dbReference type="RefSeq" id="WP_108786533.1">
    <property type="nucleotide sequence ID" value="NZ_ONZG01000004.1"/>
</dbReference>
<evidence type="ECO:0000313" key="1">
    <source>
        <dbReference type="EMBL" id="SPJ28250.1"/>
    </source>
</evidence>
<name>A0A2R8C738_9RHOB</name>
<accession>A0A2R8C738</accession>
<keyword evidence="2" id="KW-1185">Reference proteome</keyword>
<evidence type="ECO:0000313" key="2">
    <source>
        <dbReference type="Proteomes" id="UP000244898"/>
    </source>
</evidence>
<dbReference type="EMBL" id="ONZG01000004">
    <property type="protein sequence ID" value="SPJ28250.1"/>
    <property type="molecule type" value="Genomic_DNA"/>
</dbReference>
<proteinExistence type="predicted"/>